<dbReference type="AntiFam" id="ANF00095">
    <property type="entry name" value="Shadow ORF (opposite ABC transporters)"/>
</dbReference>
<accession>A0A6J7CR93</accession>
<evidence type="ECO:0000313" key="1">
    <source>
        <dbReference type="EMBL" id="CAB4860371.1"/>
    </source>
</evidence>
<dbReference type="EMBL" id="CAFBLS010000012">
    <property type="protein sequence ID" value="CAB4860371.1"/>
    <property type="molecule type" value="Genomic_DNA"/>
</dbReference>
<gene>
    <name evidence="1" type="ORF">UFOPK3402_00177</name>
</gene>
<dbReference type="AlphaFoldDB" id="A0A6J7CR93"/>
<sequence>MADEHHADALIAHPLDEIEDVLGLDDAECSRWLIEEDDLVRPGCGAGNGNALPLAARHVAHRLGEGSHGGTEILEGLGAPLPHLLAVHESQQAEDAVGLDLTAQEQVVHGIEMRAQRKVLIDGLDPPCPGLGWGMEVHVLAKELDAALLRLLGTGEHLRERALAGPVVTDERGHLAGFDIEVAAVEGHDLAVGADDAARLKKWHAVHPSLVDPHRHLRPNR</sequence>
<proteinExistence type="predicted"/>
<organism evidence="1">
    <name type="scientific">freshwater metagenome</name>
    <dbReference type="NCBI Taxonomy" id="449393"/>
    <lineage>
        <taxon>unclassified sequences</taxon>
        <taxon>metagenomes</taxon>
        <taxon>ecological metagenomes</taxon>
    </lineage>
</organism>
<reference evidence="1" key="1">
    <citation type="submission" date="2020-05" db="EMBL/GenBank/DDBJ databases">
        <authorList>
            <person name="Chiriac C."/>
            <person name="Salcher M."/>
            <person name="Ghai R."/>
            <person name="Kavagutti S V."/>
        </authorList>
    </citation>
    <scope>NUCLEOTIDE SEQUENCE</scope>
</reference>
<protein>
    <submittedName>
        <fullName evidence="1">Unannotated protein</fullName>
    </submittedName>
</protein>
<name>A0A6J7CR93_9ZZZZ</name>